<dbReference type="GO" id="GO:0004618">
    <property type="term" value="F:phosphoglycerate kinase activity"/>
    <property type="evidence" value="ECO:0007669"/>
    <property type="project" value="UniProtKB-EC"/>
</dbReference>
<feature type="binding site" evidence="7">
    <location>
        <position position="184"/>
    </location>
    <ligand>
        <name>ATP</name>
        <dbReference type="ChEBI" id="CHEBI:30616"/>
    </ligand>
</feature>
<evidence type="ECO:0000256" key="1">
    <source>
        <dbReference type="ARBA" id="ARBA00000642"/>
    </source>
</evidence>
<dbReference type="Pfam" id="PF00162">
    <property type="entry name" value="PGK"/>
    <property type="match status" value="1"/>
</dbReference>
<comment type="catalytic activity">
    <reaction evidence="1 8">
        <text>(2R)-3-phosphoglycerate + ATP = (2R)-3-phospho-glyceroyl phosphate + ADP</text>
        <dbReference type="Rhea" id="RHEA:14801"/>
        <dbReference type="ChEBI" id="CHEBI:30616"/>
        <dbReference type="ChEBI" id="CHEBI:57604"/>
        <dbReference type="ChEBI" id="CHEBI:58272"/>
        <dbReference type="ChEBI" id="CHEBI:456216"/>
        <dbReference type="EC" id="2.7.2.3"/>
    </reaction>
</comment>
<dbReference type="PIRSF" id="PIRSF000724">
    <property type="entry name" value="Pgk"/>
    <property type="match status" value="1"/>
</dbReference>
<name>A0A2H0VJH7_9BACT</name>
<keyword evidence="5 8" id="KW-0418">Kinase</keyword>
<dbReference type="GO" id="GO:0006094">
    <property type="term" value="P:gluconeogenesis"/>
    <property type="evidence" value="ECO:0007669"/>
    <property type="project" value="TreeGrafter"/>
</dbReference>
<dbReference type="PANTHER" id="PTHR11406:SF23">
    <property type="entry name" value="PHOSPHOGLYCERATE KINASE 1, CHLOROPLASTIC-RELATED"/>
    <property type="match status" value="1"/>
</dbReference>
<organism evidence="9 10">
    <name type="scientific">Candidatus Colwellbacteria bacterium CG10_big_fil_rev_8_21_14_0_10_41_28</name>
    <dbReference type="NCBI Taxonomy" id="1974539"/>
    <lineage>
        <taxon>Bacteria</taxon>
        <taxon>Candidatus Colwelliibacteriota</taxon>
    </lineage>
</organism>
<keyword evidence="3 8" id="KW-0808">Transferase</keyword>
<dbReference type="GO" id="GO:0005524">
    <property type="term" value="F:ATP binding"/>
    <property type="evidence" value="ECO:0007669"/>
    <property type="project" value="UniProtKB-KW"/>
</dbReference>
<reference evidence="10" key="1">
    <citation type="submission" date="2017-09" db="EMBL/GenBank/DDBJ databases">
        <title>Depth-based differentiation of microbial function through sediment-hosted aquifers and enrichment of novel symbionts in the deep terrestrial subsurface.</title>
        <authorList>
            <person name="Probst A.J."/>
            <person name="Ladd B."/>
            <person name="Jarett J.K."/>
            <person name="Geller-Mcgrath D.E."/>
            <person name="Sieber C.M.K."/>
            <person name="Emerson J.B."/>
            <person name="Anantharaman K."/>
            <person name="Thomas B.C."/>
            <person name="Malmstrom R."/>
            <person name="Stieglmeier M."/>
            <person name="Klingl A."/>
            <person name="Woyke T."/>
            <person name="Ryan C.M."/>
            <person name="Banfield J.F."/>
        </authorList>
    </citation>
    <scope>NUCLEOTIDE SEQUENCE [LARGE SCALE GENOMIC DNA]</scope>
</reference>
<keyword evidence="6 7" id="KW-0067">ATP-binding</keyword>
<dbReference type="AlphaFoldDB" id="A0A2H0VJH7"/>
<dbReference type="InterPro" id="IPR015824">
    <property type="entry name" value="Phosphoglycerate_kinase_N"/>
</dbReference>
<dbReference type="SUPFAM" id="SSF53748">
    <property type="entry name" value="Phosphoglycerate kinase"/>
    <property type="match status" value="1"/>
</dbReference>
<evidence type="ECO:0000256" key="5">
    <source>
        <dbReference type="ARBA" id="ARBA00022777"/>
    </source>
</evidence>
<evidence type="ECO:0000256" key="2">
    <source>
        <dbReference type="ARBA" id="ARBA00013061"/>
    </source>
</evidence>
<evidence type="ECO:0000313" key="9">
    <source>
        <dbReference type="EMBL" id="PIR98480.1"/>
    </source>
</evidence>
<evidence type="ECO:0000256" key="3">
    <source>
        <dbReference type="ARBA" id="ARBA00022679"/>
    </source>
</evidence>
<dbReference type="Proteomes" id="UP000230776">
    <property type="component" value="Unassembled WGS sequence"/>
</dbReference>
<comment type="similarity">
    <text evidence="8">Belongs to the phosphoglycerate kinase family.</text>
</comment>
<dbReference type="PRINTS" id="PR00477">
    <property type="entry name" value="PHGLYCKINASE"/>
</dbReference>
<feature type="binding site" evidence="7">
    <location>
        <position position="282"/>
    </location>
    <ligand>
        <name>ATP</name>
        <dbReference type="ChEBI" id="CHEBI:30616"/>
    </ligand>
</feature>
<protein>
    <recommendedName>
        <fullName evidence="2 8">Phosphoglycerate kinase</fullName>
        <ecNumber evidence="2 8">2.7.2.3</ecNumber>
    </recommendedName>
</protein>
<accession>A0A2H0VJH7</accession>
<dbReference type="PANTHER" id="PTHR11406">
    <property type="entry name" value="PHOSPHOGLYCERATE KINASE"/>
    <property type="match status" value="1"/>
</dbReference>
<evidence type="ECO:0000256" key="7">
    <source>
        <dbReference type="PIRSR" id="PIRSR000724-2"/>
    </source>
</evidence>
<sequence>MNYLIRVNLDIDPDKTKNNPRFKEVVEVIDGFVNQSDKVILLAHRGRPKGVQKKLSLEPFTDKIKNATGQNIKFFGGFEFKEIRREIEKGSERVYLLENLRFLNGEVKNSKGLAKKLASLGDEYINDDFGTSHRAHASISAITKYLPSQIGPHFKEEISFLKSFTEKPLRPLILVVGGAKSEDKLAVVESLLDNVDKVILGGGPANTLLKASGVDVGGSIYDPKLAKNMGWLINHPKVSLPIDWKENRGRILDVGPDTIKMHTKILEEANSVIWSGPIGFFEKEKFSAGTENIIDSLTKINPPISLVGGGDTVASLNLLSSKKLPEELHISTGGSAMLTYLAGKELPALTALDQNV</sequence>
<dbReference type="InterPro" id="IPR036043">
    <property type="entry name" value="Phosphoglycerate_kinase_sf"/>
</dbReference>
<dbReference type="GO" id="GO:0005829">
    <property type="term" value="C:cytosol"/>
    <property type="evidence" value="ECO:0007669"/>
    <property type="project" value="TreeGrafter"/>
</dbReference>
<keyword evidence="4" id="KW-0547">Nucleotide-binding</keyword>
<comment type="caution">
    <text evidence="9">The sequence shown here is derived from an EMBL/GenBank/DDBJ whole genome shotgun (WGS) entry which is preliminary data.</text>
</comment>
<feature type="binding site" evidence="7">
    <location>
        <begin position="309"/>
        <end position="312"/>
    </location>
    <ligand>
        <name>ATP</name>
        <dbReference type="ChEBI" id="CHEBI:30616"/>
    </ligand>
</feature>
<evidence type="ECO:0000256" key="8">
    <source>
        <dbReference type="RuleBase" id="RU000532"/>
    </source>
</evidence>
<evidence type="ECO:0000256" key="4">
    <source>
        <dbReference type="ARBA" id="ARBA00022741"/>
    </source>
</evidence>
<dbReference type="EC" id="2.7.2.3" evidence="2 8"/>
<gene>
    <name evidence="9" type="primary">pgk</name>
    <name evidence="9" type="ORF">COT88_01485</name>
</gene>
<evidence type="ECO:0000256" key="6">
    <source>
        <dbReference type="ARBA" id="ARBA00022840"/>
    </source>
</evidence>
<evidence type="ECO:0000313" key="10">
    <source>
        <dbReference type="Proteomes" id="UP000230776"/>
    </source>
</evidence>
<dbReference type="GO" id="GO:0043531">
    <property type="term" value="F:ADP binding"/>
    <property type="evidence" value="ECO:0007669"/>
    <property type="project" value="TreeGrafter"/>
</dbReference>
<dbReference type="GO" id="GO:0006096">
    <property type="term" value="P:glycolytic process"/>
    <property type="evidence" value="ECO:0007669"/>
    <property type="project" value="InterPro"/>
</dbReference>
<dbReference type="Gene3D" id="3.40.50.1260">
    <property type="entry name" value="Phosphoglycerate kinase, N-terminal domain"/>
    <property type="match status" value="3"/>
</dbReference>
<dbReference type="EMBL" id="PFAG01000014">
    <property type="protein sequence ID" value="PIR98480.1"/>
    <property type="molecule type" value="Genomic_DNA"/>
</dbReference>
<dbReference type="InterPro" id="IPR001576">
    <property type="entry name" value="Phosphoglycerate_kinase"/>
</dbReference>
<proteinExistence type="inferred from homology"/>